<evidence type="ECO:0000313" key="3">
    <source>
        <dbReference type="EMBL" id="GMM50716.1"/>
    </source>
</evidence>
<dbReference type="Gene3D" id="3.30.70.80">
    <property type="entry name" value="Peptidase S8 propeptide/proteinase inhibitor I9"/>
    <property type="match status" value="1"/>
</dbReference>
<keyword evidence="4" id="KW-1185">Reference proteome</keyword>
<comment type="similarity">
    <text evidence="1">Belongs to the protease inhibitor I9 family.</text>
</comment>
<dbReference type="SUPFAM" id="SSF54897">
    <property type="entry name" value="Protease propeptides/inhibitors"/>
    <property type="match status" value="1"/>
</dbReference>
<dbReference type="Pfam" id="PF05922">
    <property type="entry name" value="Inhibitor_I9"/>
    <property type="match status" value="1"/>
</dbReference>
<protein>
    <recommendedName>
        <fullName evidence="2">Inhibitor I9 domain-containing protein</fullName>
    </recommendedName>
</protein>
<proteinExistence type="inferred from homology"/>
<organism evidence="3 4">
    <name type="scientific">Starmerella bacillaris</name>
    <name type="common">Yeast</name>
    <name type="synonym">Candida zemplinina</name>
    <dbReference type="NCBI Taxonomy" id="1247836"/>
    <lineage>
        <taxon>Eukaryota</taxon>
        <taxon>Fungi</taxon>
        <taxon>Dikarya</taxon>
        <taxon>Ascomycota</taxon>
        <taxon>Saccharomycotina</taxon>
        <taxon>Dipodascomycetes</taxon>
        <taxon>Dipodascales</taxon>
        <taxon>Trichomonascaceae</taxon>
        <taxon>Starmerella</taxon>
    </lineage>
</organism>
<gene>
    <name evidence="3" type="ORF">DASB73_016740</name>
</gene>
<dbReference type="GO" id="GO:0004866">
    <property type="term" value="F:endopeptidase inhibitor activity"/>
    <property type="evidence" value="ECO:0007669"/>
    <property type="project" value="TreeGrafter"/>
</dbReference>
<dbReference type="AlphaFoldDB" id="A0AAV5RGJ3"/>
<dbReference type="InterPro" id="IPR052471">
    <property type="entry name" value="PBI_I9"/>
</dbReference>
<dbReference type="PANTHER" id="PTHR28288:SF2">
    <property type="entry name" value="PROTEASE B INHIBITOR 2"/>
    <property type="match status" value="1"/>
</dbReference>
<dbReference type="InterPro" id="IPR010259">
    <property type="entry name" value="S8pro/Inhibitor_I9"/>
</dbReference>
<reference evidence="3 4" key="1">
    <citation type="journal article" date="2023" name="Elife">
        <title>Identification of key yeast species and microbe-microbe interactions impacting larval growth of Drosophila in the wild.</title>
        <authorList>
            <person name="Mure A."/>
            <person name="Sugiura Y."/>
            <person name="Maeda R."/>
            <person name="Honda K."/>
            <person name="Sakurai N."/>
            <person name="Takahashi Y."/>
            <person name="Watada M."/>
            <person name="Katoh T."/>
            <person name="Gotoh A."/>
            <person name="Gotoh Y."/>
            <person name="Taniguchi I."/>
            <person name="Nakamura K."/>
            <person name="Hayashi T."/>
            <person name="Katayama T."/>
            <person name="Uemura T."/>
            <person name="Hattori Y."/>
        </authorList>
    </citation>
    <scope>NUCLEOTIDE SEQUENCE [LARGE SCALE GENOMIC DNA]</scope>
    <source>
        <strain evidence="3 4">SB-73</strain>
    </source>
</reference>
<evidence type="ECO:0000313" key="4">
    <source>
        <dbReference type="Proteomes" id="UP001362899"/>
    </source>
</evidence>
<dbReference type="InterPro" id="IPR037045">
    <property type="entry name" value="S8pro/Inhibitor_I9_sf"/>
</dbReference>
<comment type="caution">
    <text evidence="3">The sequence shown here is derived from an EMBL/GenBank/DDBJ whole genome shotgun (WGS) entry which is preliminary data.</text>
</comment>
<feature type="domain" description="Inhibitor I9" evidence="2">
    <location>
        <begin position="4"/>
        <end position="71"/>
    </location>
</feature>
<dbReference type="Proteomes" id="UP001362899">
    <property type="component" value="Unassembled WGS sequence"/>
</dbReference>
<sequence>MSSKYIVRLKEDATEDELNNSIKSFESSGGTISRHHTLFKGFTGEIPDNKITAFEATPGIEAVEKDQTVHIN</sequence>
<dbReference type="EMBL" id="BTGC01000003">
    <property type="protein sequence ID" value="GMM50716.1"/>
    <property type="molecule type" value="Genomic_DNA"/>
</dbReference>
<accession>A0AAV5RGJ3</accession>
<evidence type="ECO:0000259" key="2">
    <source>
        <dbReference type="Pfam" id="PF05922"/>
    </source>
</evidence>
<dbReference type="GO" id="GO:0042144">
    <property type="term" value="P:vacuole fusion, non-autophagic"/>
    <property type="evidence" value="ECO:0007669"/>
    <property type="project" value="TreeGrafter"/>
</dbReference>
<dbReference type="PANTHER" id="PTHR28288">
    <property type="entry name" value="PROTEASE B INHIBITOR 2"/>
    <property type="match status" value="1"/>
</dbReference>
<name>A0AAV5RGJ3_STABA</name>
<evidence type="ECO:0000256" key="1">
    <source>
        <dbReference type="ARBA" id="ARBA00038069"/>
    </source>
</evidence>